<keyword evidence="7" id="KW-0969">Cilium</keyword>
<evidence type="ECO:0000259" key="6">
    <source>
        <dbReference type="Pfam" id="PF13860"/>
    </source>
</evidence>
<feature type="domain" description="FlgD/Vpr Ig-like" evidence="6">
    <location>
        <begin position="109"/>
        <end position="173"/>
    </location>
</feature>
<keyword evidence="7" id="KW-0282">Flagellum</keyword>
<proteinExistence type="inferred from homology"/>
<comment type="similarity">
    <text evidence="1 5">Belongs to the FlgD family.</text>
</comment>
<gene>
    <name evidence="7" type="ORF">VK792_10015</name>
</gene>
<dbReference type="Pfam" id="PF13860">
    <property type="entry name" value="FlgD_ig"/>
    <property type="match status" value="1"/>
</dbReference>
<keyword evidence="7" id="KW-0966">Cell projection</keyword>
<keyword evidence="3 5" id="KW-1005">Bacterial flagellum biogenesis</keyword>
<name>A0ABU6HGN8_9RHOB</name>
<dbReference type="Pfam" id="PF03963">
    <property type="entry name" value="FlgD"/>
    <property type="match status" value="1"/>
</dbReference>
<reference evidence="7 8" key="1">
    <citation type="submission" date="2024-01" db="EMBL/GenBank/DDBJ databases">
        <title>Mesobacterium rodlantinim sp. nov., isolated from shallow sea hydrothermal systems off Kueishantao Island.</title>
        <authorList>
            <person name="Su Z."/>
            <person name="Tang K."/>
        </authorList>
    </citation>
    <scope>NUCLEOTIDE SEQUENCE [LARGE SCALE GENOMIC DNA]</scope>
    <source>
        <strain evidence="7 8">TK19101</strain>
    </source>
</reference>
<protein>
    <recommendedName>
        <fullName evidence="2 5">Basal-body rod modification protein FlgD</fullName>
    </recommendedName>
</protein>
<comment type="caution">
    <text evidence="7">The sequence shown here is derived from an EMBL/GenBank/DDBJ whole genome shotgun (WGS) entry which is preliminary data.</text>
</comment>
<evidence type="ECO:0000313" key="8">
    <source>
        <dbReference type="Proteomes" id="UP001348149"/>
    </source>
</evidence>
<dbReference type="Gene3D" id="2.60.40.4070">
    <property type="match status" value="1"/>
</dbReference>
<evidence type="ECO:0000256" key="4">
    <source>
        <dbReference type="ARBA" id="ARBA00024746"/>
    </source>
</evidence>
<keyword evidence="8" id="KW-1185">Reference proteome</keyword>
<evidence type="ECO:0000256" key="3">
    <source>
        <dbReference type="ARBA" id="ARBA00022795"/>
    </source>
</evidence>
<dbReference type="Gene3D" id="2.30.30.910">
    <property type="match status" value="1"/>
</dbReference>
<evidence type="ECO:0000256" key="2">
    <source>
        <dbReference type="ARBA" id="ARBA00016013"/>
    </source>
</evidence>
<dbReference type="RefSeq" id="WP_326297340.1">
    <property type="nucleotide sequence ID" value="NZ_JAYLLH010000011.1"/>
</dbReference>
<accession>A0ABU6HGN8</accession>
<comment type="function">
    <text evidence="4 5">Required for flagellar hook formation. May act as a scaffolding protein.</text>
</comment>
<evidence type="ECO:0000256" key="1">
    <source>
        <dbReference type="ARBA" id="ARBA00010577"/>
    </source>
</evidence>
<dbReference type="InterPro" id="IPR025965">
    <property type="entry name" value="FlgD/Vpr_Ig-like"/>
</dbReference>
<dbReference type="EMBL" id="JAYLLH010000011">
    <property type="protein sequence ID" value="MEC3861619.1"/>
    <property type="molecule type" value="Genomic_DNA"/>
</dbReference>
<evidence type="ECO:0000256" key="5">
    <source>
        <dbReference type="RuleBase" id="RU362076"/>
    </source>
</evidence>
<dbReference type="InterPro" id="IPR005648">
    <property type="entry name" value="FlgD"/>
</dbReference>
<evidence type="ECO:0000313" key="7">
    <source>
        <dbReference type="EMBL" id="MEC3861619.1"/>
    </source>
</evidence>
<organism evidence="7 8">
    <name type="scientific">Mesobacterium hydrothermale</name>
    <dbReference type="NCBI Taxonomy" id="3111907"/>
    <lineage>
        <taxon>Bacteria</taxon>
        <taxon>Pseudomonadati</taxon>
        <taxon>Pseudomonadota</taxon>
        <taxon>Alphaproteobacteria</taxon>
        <taxon>Rhodobacterales</taxon>
        <taxon>Roseobacteraceae</taxon>
        <taxon>Mesobacterium</taxon>
    </lineage>
</organism>
<sequence>MTNAIETTTTATAANGQIQNPAKKTTTLTSDFETFLKMLTVQMTNQDPLNPADASEFSTQLATFSALEQQVLTNQLLHDLTSSLTAAPVSEAAALIGMQALSDAPARFAGTPLDLRADPPVSADRAVLIVRDADGSLVQSFDFDPDETELSWAGVDGDGRSLPYGTYQFEVESFVGADTLGTRPALNYATVTEVRRDGASTELVLDGGIAVNANAVQGIRLPQ</sequence>
<dbReference type="Proteomes" id="UP001348149">
    <property type="component" value="Unassembled WGS sequence"/>
</dbReference>